<evidence type="ECO:0008006" key="4">
    <source>
        <dbReference type="Google" id="ProtNLM"/>
    </source>
</evidence>
<name>A0A1I0GPN7_9BACI</name>
<sequence>MKHIKNQKGYALVLAILAAAFISIIALTLIGSTISTANQTAHTESSYRVTDIAEIGVKYTRDQMNQYLKEHDLPSDNSPTYIKEYVREIFNHLNKKVNLDDDVPDRYFKIEIPETISPNTDLGETKVKFNITGNDGDKSETLTTTFTIRGIPKKDEDDKINWEGLFPDTKEEAKSWTIEEEWDLRNKEKREFYESVWIEGNADFHNKNAVKADKDMVINGIINTSGSESDINVCGNAKFGDDVNNINLRLTIGGHAYFTNPLSFSNNAHGSFQSGGSTYLANGFNQNKNGQQNNIYDYFKVGGNLLLEAGYEYQFDSKFQKNPVQVKGDLIIQNYDVKEDTHNLPDIIGQIELGGKVTDENGDKIKNHPYDMEELTTNDFAVNECPPVKDQPDDGNAGNQFTPQITDDDMNVQYE</sequence>
<gene>
    <name evidence="2" type="ORF">SAMN05421676_10779</name>
</gene>
<dbReference type="Proteomes" id="UP000199095">
    <property type="component" value="Unassembled WGS sequence"/>
</dbReference>
<dbReference type="RefSeq" id="WP_093135669.1">
    <property type="nucleotide sequence ID" value="NZ_FOHJ01000007.1"/>
</dbReference>
<evidence type="ECO:0000313" key="2">
    <source>
        <dbReference type="EMBL" id="SET72359.1"/>
    </source>
</evidence>
<evidence type="ECO:0000256" key="1">
    <source>
        <dbReference type="SAM" id="MobiDB-lite"/>
    </source>
</evidence>
<organism evidence="2 3">
    <name type="scientific">Salinibacillus kushneri</name>
    <dbReference type="NCBI Taxonomy" id="237682"/>
    <lineage>
        <taxon>Bacteria</taxon>
        <taxon>Bacillati</taxon>
        <taxon>Bacillota</taxon>
        <taxon>Bacilli</taxon>
        <taxon>Bacillales</taxon>
        <taxon>Bacillaceae</taxon>
        <taxon>Salinibacillus</taxon>
    </lineage>
</organism>
<keyword evidence="3" id="KW-1185">Reference proteome</keyword>
<feature type="compositionally biased region" description="Acidic residues" evidence="1">
    <location>
        <begin position="406"/>
        <end position="415"/>
    </location>
</feature>
<dbReference type="OrthoDB" id="2964362at2"/>
<accession>A0A1I0GPN7</accession>
<protein>
    <recommendedName>
        <fullName evidence="4">PilX N-terminal</fullName>
    </recommendedName>
</protein>
<dbReference type="AlphaFoldDB" id="A0A1I0GPN7"/>
<proteinExistence type="predicted"/>
<feature type="region of interest" description="Disordered" evidence="1">
    <location>
        <begin position="386"/>
        <end position="415"/>
    </location>
</feature>
<evidence type="ECO:0000313" key="3">
    <source>
        <dbReference type="Proteomes" id="UP000199095"/>
    </source>
</evidence>
<dbReference type="STRING" id="237682.SAMN05421676_10779"/>
<reference evidence="3" key="1">
    <citation type="submission" date="2016-10" db="EMBL/GenBank/DDBJ databases">
        <authorList>
            <person name="Varghese N."/>
            <person name="Submissions S."/>
        </authorList>
    </citation>
    <scope>NUCLEOTIDE SEQUENCE [LARGE SCALE GENOMIC DNA]</scope>
    <source>
        <strain evidence="3">CGMCC 1.3566</strain>
    </source>
</reference>
<dbReference type="EMBL" id="FOHJ01000007">
    <property type="protein sequence ID" value="SET72359.1"/>
    <property type="molecule type" value="Genomic_DNA"/>
</dbReference>